<keyword evidence="6 11" id="KW-0418">Kinase</keyword>
<dbReference type="EMBL" id="PVUE01000010">
    <property type="protein sequence ID" value="PRZ41377.1"/>
    <property type="molecule type" value="Genomic_DNA"/>
</dbReference>
<evidence type="ECO:0000313" key="15">
    <source>
        <dbReference type="Proteomes" id="UP000237752"/>
    </source>
</evidence>
<keyword evidence="8" id="KW-0067">ATP-binding</keyword>
<evidence type="ECO:0000256" key="4">
    <source>
        <dbReference type="ARBA" id="ARBA00022679"/>
    </source>
</evidence>
<evidence type="ECO:0000256" key="8">
    <source>
        <dbReference type="ARBA" id="ARBA00022840"/>
    </source>
</evidence>
<dbReference type="NCBIfam" id="NF000756">
    <property type="entry name" value="PRK00047.1"/>
    <property type="match status" value="1"/>
</dbReference>
<dbReference type="PROSITE" id="PS00933">
    <property type="entry name" value="FGGY_KINASES_1"/>
    <property type="match status" value="1"/>
</dbReference>
<dbReference type="Gene3D" id="3.30.420.40">
    <property type="match status" value="2"/>
</dbReference>
<dbReference type="InterPro" id="IPR043129">
    <property type="entry name" value="ATPase_NBD"/>
</dbReference>
<dbReference type="EC" id="2.7.1.30" evidence="3"/>
<keyword evidence="5" id="KW-0547">Nucleotide-binding</keyword>
<dbReference type="NCBIfam" id="TIGR01311">
    <property type="entry name" value="glycerol_kin"/>
    <property type="match status" value="1"/>
</dbReference>
<proteinExistence type="inferred from homology"/>
<keyword evidence="15" id="KW-1185">Reference proteome</keyword>
<keyword evidence="7" id="KW-0319">Glycerol metabolism</keyword>
<protein>
    <recommendedName>
        <fullName evidence="3">glycerol kinase</fullName>
        <ecNumber evidence="3">2.7.1.30</ecNumber>
    </recommendedName>
    <alternativeName>
        <fullName evidence="9">ATP:glycerol 3-phosphotransferase</fullName>
    </alternativeName>
</protein>
<dbReference type="InterPro" id="IPR000577">
    <property type="entry name" value="Carb_kinase_FGGY"/>
</dbReference>
<organism evidence="14 15">
    <name type="scientific">Antricoccus suffuscus</name>
    <dbReference type="NCBI Taxonomy" id="1629062"/>
    <lineage>
        <taxon>Bacteria</taxon>
        <taxon>Bacillati</taxon>
        <taxon>Actinomycetota</taxon>
        <taxon>Actinomycetes</taxon>
        <taxon>Geodermatophilales</taxon>
        <taxon>Antricoccaceae</taxon>
        <taxon>Antricoccus</taxon>
    </lineage>
</organism>
<dbReference type="GO" id="GO:0006071">
    <property type="term" value="P:glycerol metabolic process"/>
    <property type="evidence" value="ECO:0007669"/>
    <property type="project" value="UniProtKB-KW"/>
</dbReference>
<evidence type="ECO:0000256" key="11">
    <source>
        <dbReference type="RuleBase" id="RU003733"/>
    </source>
</evidence>
<dbReference type="Proteomes" id="UP000237752">
    <property type="component" value="Unassembled WGS sequence"/>
</dbReference>
<feature type="domain" description="Carbohydrate kinase FGGY C-terminal" evidence="13">
    <location>
        <begin position="260"/>
        <end position="448"/>
    </location>
</feature>
<dbReference type="PANTHER" id="PTHR10196">
    <property type="entry name" value="SUGAR KINASE"/>
    <property type="match status" value="1"/>
</dbReference>
<dbReference type="SUPFAM" id="SSF53067">
    <property type="entry name" value="Actin-like ATPase domain"/>
    <property type="match status" value="2"/>
</dbReference>
<dbReference type="GO" id="GO:0006072">
    <property type="term" value="P:glycerol-3-phosphate metabolic process"/>
    <property type="evidence" value="ECO:0007669"/>
    <property type="project" value="InterPro"/>
</dbReference>
<dbReference type="Pfam" id="PF02782">
    <property type="entry name" value="FGGY_C"/>
    <property type="match status" value="1"/>
</dbReference>
<evidence type="ECO:0000256" key="3">
    <source>
        <dbReference type="ARBA" id="ARBA00012099"/>
    </source>
</evidence>
<evidence type="ECO:0000256" key="5">
    <source>
        <dbReference type="ARBA" id="ARBA00022741"/>
    </source>
</evidence>
<evidence type="ECO:0000313" key="14">
    <source>
        <dbReference type="EMBL" id="PRZ41377.1"/>
    </source>
</evidence>
<dbReference type="GO" id="GO:0005829">
    <property type="term" value="C:cytosol"/>
    <property type="evidence" value="ECO:0007669"/>
    <property type="project" value="TreeGrafter"/>
</dbReference>
<dbReference type="CDD" id="cd07786">
    <property type="entry name" value="FGGY_EcGK_like"/>
    <property type="match status" value="1"/>
</dbReference>
<dbReference type="PROSITE" id="PS00445">
    <property type="entry name" value="FGGY_KINASES_2"/>
    <property type="match status" value="1"/>
</dbReference>
<gene>
    <name evidence="14" type="ORF">CLV47_110105</name>
</gene>
<comment type="similarity">
    <text evidence="2 11">Belongs to the FGGY kinase family.</text>
</comment>
<comment type="pathway">
    <text evidence="1">Polyol metabolism; glycerol degradation via glycerol kinase pathway; sn-glycerol 3-phosphate from glycerol: step 1/1.</text>
</comment>
<keyword evidence="4 11" id="KW-0808">Transferase</keyword>
<evidence type="ECO:0000259" key="13">
    <source>
        <dbReference type="Pfam" id="PF02782"/>
    </source>
</evidence>
<comment type="catalytic activity">
    <reaction evidence="10">
        <text>glycerol + ATP = sn-glycerol 3-phosphate + ADP + H(+)</text>
        <dbReference type="Rhea" id="RHEA:21644"/>
        <dbReference type="ChEBI" id="CHEBI:15378"/>
        <dbReference type="ChEBI" id="CHEBI:17754"/>
        <dbReference type="ChEBI" id="CHEBI:30616"/>
        <dbReference type="ChEBI" id="CHEBI:57597"/>
        <dbReference type="ChEBI" id="CHEBI:456216"/>
        <dbReference type="EC" id="2.7.1.30"/>
    </reaction>
</comment>
<evidence type="ECO:0000256" key="7">
    <source>
        <dbReference type="ARBA" id="ARBA00022798"/>
    </source>
</evidence>
<feature type="domain" description="Carbohydrate kinase FGGY N-terminal" evidence="12">
    <location>
        <begin position="7"/>
        <end position="250"/>
    </location>
</feature>
<dbReference type="GO" id="GO:0005524">
    <property type="term" value="F:ATP binding"/>
    <property type="evidence" value="ECO:0007669"/>
    <property type="project" value="UniProtKB-KW"/>
</dbReference>
<dbReference type="InterPro" id="IPR018485">
    <property type="entry name" value="FGGY_C"/>
</dbReference>
<dbReference type="FunFam" id="3.30.420.40:FF:000007">
    <property type="entry name" value="Glycerol kinase"/>
    <property type="match status" value="1"/>
</dbReference>
<evidence type="ECO:0000256" key="1">
    <source>
        <dbReference type="ARBA" id="ARBA00005190"/>
    </source>
</evidence>
<evidence type="ECO:0000259" key="12">
    <source>
        <dbReference type="Pfam" id="PF00370"/>
    </source>
</evidence>
<evidence type="ECO:0000256" key="10">
    <source>
        <dbReference type="ARBA" id="ARBA00052101"/>
    </source>
</evidence>
<dbReference type="InterPro" id="IPR018483">
    <property type="entry name" value="Carb_kinase_FGGY_CS"/>
</dbReference>
<sequence length="494" mass="52849">MLIPMPVLAIDAGTTGVTALVVDESGSVISRGYSEFAQGFPRPGWVEHEPANIWVAVQVAARAALEDSPSAPTCIGITNQRETAVIWDRRSLSAPRPAIVWQDRRTTDICTRLREDGHEDLVRRTTGLRLDPYFTATKYMWVAQQNPQLWQQVRDGKFALGTIDSYVVARLTGGRSHITDVTNASRTLLYNTFEGAWSDELCELFDVPIDALPEVVPSSGQLARTDPDAFLGLDLPIGGIAGDQQAALFGQVCFEPGSSKCTYGTGSFVLVNTGDAPVTSDAGLLTTVAWDLGNGPVFALEGSIFVTGSAVQWLRDGLQIIQTSAEVESLAASVPDSGGVVFVPALTGLGAPDWDPTARGTIVGITRGTTRAHLARAALEAIAFEVRDVVDIMCAEAALDVPALSVDGGASVNNLLCQIQADQLDAVVRRPQVPDTTALGAAFFAGLATGVWAGMDELSATWQEERRFTPTGGVRDNGDHDRWRDAVRRSLGWD</sequence>
<dbReference type="Pfam" id="PF00370">
    <property type="entry name" value="FGGY_N"/>
    <property type="match status" value="1"/>
</dbReference>
<dbReference type="InterPro" id="IPR005999">
    <property type="entry name" value="Glycerol_kin"/>
</dbReference>
<reference evidence="14 15" key="1">
    <citation type="submission" date="2018-03" db="EMBL/GenBank/DDBJ databases">
        <title>Genomic Encyclopedia of Archaeal and Bacterial Type Strains, Phase II (KMG-II): from individual species to whole genera.</title>
        <authorList>
            <person name="Goeker M."/>
        </authorList>
    </citation>
    <scope>NUCLEOTIDE SEQUENCE [LARGE SCALE GENOMIC DNA]</scope>
    <source>
        <strain evidence="14 15">DSM 100065</strain>
    </source>
</reference>
<dbReference type="PIRSF" id="PIRSF000538">
    <property type="entry name" value="GlpK"/>
    <property type="match status" value="1"/>
</dbReference>
<name>A0A2T0ZYQ2_9ACTN</name>
<dbReference type="InterPro" id="IPR018484">
    <property type="entry name" value="FGGY_N"/>
</dbReference>
<dbReference type="AlphaFoldDB" id="A0A2T0ZYQ2"/>
<evidence type="ECO:0000256" key="9">
    <source>
        <dbReference type="ARBA" id="ARBA00043149"/>
    </source>
</evidence>
<accession>A0A2T0ZYQ2</accession>
<dbReference type="PANTHER" id="PTHR10196:SF69">
    <property type="entry name" value="GLYCEROL KINASE"/>
    <property type="match status" value="1"/>
</dbReference>
<comment type="caution">
    <text evidence="14">The sequence shown here is derived from an EMBL/GenBank/DDBJ whole genome shotgun (WGS) entry which is preliminary data.</text>
</comment>
<dbReference type="GO" id="GO:0004370">
    <property type="term" value="F:glycerol kinase activity"/>
    <property type="evidence" value="ECO:0007669"/>
    <property type="project" value="UniProtKB-EC"/>
</dbReference>
<evidence type="ECO:0000256" key="2">
    <source>
        <dbReference type="ARBA" id="ARBA00009156"/>
    </source>
</evidence>
<evidence type="ECO:0000256" key="6">
    <source>
        <dbReference type="ARBA" id="ARBA00022777"/>
    </source>
</evidence>